<feature type="compositionally biased region" description="Polar residues" evidence="1">
    <location>
        <begin position="1565"/>
        <end position="1580"/>
    </location>
</feature>
<proteinExistence type="predicted"/>
<feature type="compositionally biased region" description="Polar residues" evidence="1">
    <location>
        <begin position="1598"/>
        <end position="1709"/>
    </location>
</feature>
<feature type="region of interest" description="Disordered" evidence="1">
    <location>
        <begin position="1765"/>
        <end position="1794"/>
    </location>
</feature>
<feature type="compositionally biased region" description="Polar residues" evidence="1">
    <location>
        <begin position="694"/>
        <end position="710"/>
    </location>
</feature>
<gene>
    <name evidence="2" type="ORF">APLA_LOCUS10390</name>
</gene>
<feature type="region of interest" description="Disordered" evidence="1">
    <location>
        <begin position="927"/>
        <end position="982"/>
    </location>
</feature>
<feature type="region of interest" description="Disordered" evidence="1">
    <location>
        <begin position="1077"/>
        <end position="1098"/>
    </location>
</feature>
<feature type="region of interest" description="Disordered" evidence="1">
    <location>
        <begin position="832"/>
        <end position="887"/>
    </location>
</feature>
<sequence>MDLPDCPPGTEGYQDSVFEVPKKPDDPMCTKAEQEFQDHLNSLKIKLEDGSTRPMVERSGRDISGKWIYLCYPCAAVCSGESILQVHISGKKHKTKLTMTTVWPKSIFEDHPFHQNSVKTSTSEKVLQKMAQAVDAHNQSFDIEKKFSKYRNVTCHIQESIDSIKAPLIGLEYLIEHPPEEAHYEPKYICTLCSKQGHPRTIMNHMTCFWHRYNYVNRHFRKACNVLTPYGGQSKYREGVGIVVSRLAQRIEDKFGRMRPLNIDKDEYEADKEHIYQWIFKGKHFEESDNCTFEEVVDVGLIDSLHNATHKDRAHAKKEPSPPVVAAPSKPHLNHFARPAGRQERRTGSVDSLSDISDDADTAPRREPKMARLSREEPEEKYRGNSPYRSRFAVKNNATSRLSQEKARPANYEYKVKLASDKRMAAEDFAKKTLAYHEKNPEKHPLYPEEWKKFWNRRYKEIQAEGKDPSKHDFKPEWIIFWTARMKALHDEELRVTVNEIYRKMCLSPPDMTKKSPEPSSRPGDSARRDTDIARRPDDSRRRSPTDRRHRSPDPRRRSPEPRRRSPDLRRRSPGIRHRSPLVRHRSPLRRRSPDTRRDRRSPIGRRSPVRRRSSERRRSPIPHRLRTRSRSPVHNRHSPGRHPSQPRRSCSPLSQRAMQARNRSPDHLRQLAPSLQTVLISDDELRPDDGLSPWNSDNEIASVTSAVSQSESRSRADSNRSRSSRANNARRAAPVDSSAPDDVVATLRLLVALEDYLGSLGPKLVDLLAEALKMEKEKANSSEELLLRESATVLIETAKEKLKGAAQAGLVSGSAASAARAAVVRAAATLHEADKRQRGQRRRHAARGRQAPARTGTSTAHTHNTHSHNSAAATLHEADKRQRGQVPPQLTHTTLTSHNSAAATLHEADKRLARTWLPPTAPHTQHFTHLTAPPPRCQRGPTTPASARQVPPQLTTHNTHSHNSAAATLHEADKRQRGTGAAATLHEADKRLARTGDLHISTHTTLTHITAPPATLPTRPTKRQRGLGTLTAHTHNTQLTITRRPPLCKMAVTSSTRTGTNSTATQALTNHITRRRKQLHEPTPRGPGTPLLTHTTLTGIPVGMGKKTQSATSTARSAVPVAGIGEVDRAQIAQQMAEALIAQGKTDVSSEELAQLVDAVVGMAEAKKREAERKQPEIIAANKQNPSLLHQRISGTASALQMLQSAYDEHDKRIEKEHTPDAMDGLSDSDLETLLKNFNELSAEEQHSLIAYLKKLEAREPARVERLRQYVSDAAHAPPPATAPRAALARPGLEPLPRPQPPQAPPPAPPQALPHALDAQVVLESDDDDYTVEEVFKSATQKVKEDQIRQEMEIVKKSLEEAKPSTKPELPPEAVADASTSITSIIDITRNFSSASDLFALVQASLKSTTIPTPAPIVQPPEVVASNMQPRSFGDLPEVPMVSQETSLNSQQSPLLRNPQHNLMDNNSQGNQFGNDRFKQGNVQLHDGFNHGNAPPGDGVNQGITPHDRLNQVNQPKTDRFNQGNQQPNDSFNQGNQAANDRFNQGNQPPNDRFNQGNPPPNDRFNQGNQPPNDRFNQGNPPPNERFNQGNPPPNERFNQGNQMPSDRFNQGNQPSNERFNYGNQQPTDRFNQNSLLPNDRFNQTNQPSPDRFNSGNQPSNNRFNQSNQAQNEQFHQGNQLPNDHFNQGNQPKNENFDQSNQGNQWNARPNHAPFNLGDSIDNRGPSIRPLLSAPDNFGPSGPYNQGPRPHFMNNRVHDNRNMNQQQFGNNYRGRGGRGQGRGGPRGRGRGYY</sequence>
<name>A0A8S1AIV8_ARCPL</name>
<feature type="compositionally biased region" description="Low complexity" evidence="1">
    <location>
        <begin position="849"/>
        <end position="875"/>
    </location>
</feature>
<dbReference type="Gene3D" id="3.30.160.60">
    <property type="entry name" value="Classic Zinc Finger"/>
    <property type="match status" value="1"/>
</dbReference>
<reference evidence="2 3" key="1">
    <citation type="submission" date="2020-04" db="EMBL/GenBank/DDBJ databases">
        <authorList>
            <person name="Wallbank WR R."/>
            <person name="Pardo Diaz C."/>
            <person name="Kozak K."/>
            <person name="Martin S."/>
            <person name="Jiggins C."/>
            <person name="Moest M."/>
            <person name="Warren A I."/>
            <person name="Byers J.R.P. K."/>
            <person name="Montejo-Kovacevich G."/>
            <person name="Yen C E."/>
        </authorList>
    </citation>
    <scope>NUCLEOTIDE SEQUENCE [LARGE SCALE GENOMIC DNA]</scope>
</reference>
<feature type="compositionally biased region" description="Basic and acidic residues" evidence="1">
    <location>
        <begin position="525"/>
        <end position="571"/>
    </location>
</feature>
<feature type="compositionally biased region" description="Polar residues" evidence="1">
    <location>
        <begin position="1460"/>
        <end position="1475"/>
    </location>
</feature>
<accession>A0A8S1AIV8</accession>
<feature type="compositionally biased region" description="Polar residues" evidence="1">
    <location>
        <begin position="1512"/>
        <end position="1558"/>
    </location>
</feature>
<keyword evidence="3" id="KW-1185">Reference proteome</keyword>
<feature type="compositionally biased region" description="Polar residues" evidence="1">
    <location>
        <begin position="647"/>
        <end position="658"/>
    </location>
</feature>
<feature type="compositionally biased region" description="Basic residues" evidence="1">
    <location>
        <begin position="839"/>
        <end position="848"/>
    </location>
</feature>
<feature type="region of interest" description="Disordered" evidence="1">
    <location>
        <begin position="1460"/>
        <end position="1732"/>
    </location>
</feature>
<feature type="region of interest" description="Disordered" evidence="1">
    <location>
        <begin position="1292"/>
        <end position="1314"/>
    </location>
</feature>
<feature type="compositionally biased region" description="Pro residues" evidence="1">
    <location>
        <begin position="1295"/>
        <end position="1313"/>
    </location>
</feature>
<dbReference type="EMBL" id="CADEBC010000524">
    <property type="protein sequence ID" value="CAB3245323.1"/>
    <property type="molecule type" value="Genomic_DNA"/>
</dbReference>
<evidence type="ECO:0000313" key="2">
    <source>
        <dbReference type="EMBL" id="CAB3245323.1"/>
    </source>
</evidence>
<dbReference type="Proteomes" id="UP000494106">
    <property type="component" value="Unassembled WGS sequence"/>
</dbReference>
<dbReference type="InterPro" id="IPR036236">
    <property type="entry name" value="Znf_C2H2_sf"/>
</dbReference>
<feature type="compositionally biased region" description="Basic and acidic residues" evidence="1">
    <location>
        <begin position="362"/>
        <end position="383"/>
    </location>
</feature>
<feature type="compositionally biased region" description="Basic and acidic residues" evidence="1">
    <location>
        <begin position="592"/>
        <end position="602"/>
    </location>
</feature>
<feature type="compositionally biased region" description="Basic residues" evidence="1">
    <location>
        <begin position="572"/>
        <end position="591"/>
    </location>
</feature>
<feature type="region of interest" description="Disordered" evidence="1">
    <location>
        <begin position="310"/>
        <end position="407"/>
    </location>
</feature>
<feature type="region of interest" description="Disordered" evidence="1">
    <location>
        <begin position="508"/>
        <end position="667"/>
    </location>
</feature>
<feature type="compositionally biased region" description="Polar residues" evidence="1">
    <location>
        <begin position="941"/>
        <end position="967"/>
    </location>
</feature>
<evidence type="ECO:0000313" key="3">
    <source>
        <dbReference type="Proteomes" id="UP000494106"/>
    </source>
</evidence>
<dbReference type="SUPFAM" id="SSF57667">
    <property type="entry name" value="beta-beta-alpha zinc fingers"/>
    <property type="match status" value="1"/>
</dbReference>
<evidence type="ECO:0000256" key="1">
    <source>
        <dbReference type="SAM" id="MobiDB-lite"/>
    </source>
</evidence>
<feature type="compositionally biased region" description="Low complexity" evidence="1">
    <location>
        <begin position="1087"/>
        <end position="1098"/>
    </location>
</feature>
<comment type="caution">
    <text evidence="2">The sequence shown here is derived from an EMBL/GenBank/DDBJ whole genome shotgun (WGS) entry which is preliminary data.</text>
</comment>
<protein>
    <submittedName>
        <fullName evidence="2">Uncharacterized protein</fullName>
    </submittedName>
</protein>
<dbReference type="OrthoDB" id="5877502at2759"/>
<feature type="region of interest" description="Disordered" evidence="1">
    <location>
        <begin position="680"/>
        <end position="739"/>
    </location>
</feature>
<organism evidence="2 3">
    <name type="scientific">Arctia plantaginis</name>
    <name type="common">Wood tiger moth</name>
    <name type="synonym">Phalaena plantaginis</name>
    <dbReference type="NCBI Taxonomy" id="874455"/>
    <lineage>
        <taxon>Eukaryota</taxon>
        <taxon>Metazoa</taxon>
        <taxon>Ecdysozoa</taxon>
        <taxon>Arthropoda</taxon>
        <taxon>Hexapoda</taxon>
        <taxon>Insecta</taxon>
        <taxon>Pterygota</taxon>
        <taxon>Neoptera</taxon>
        <taxon>Endopterygota</taxon>
        <taxon>Lepidoptera</taxon>
        <taxon>Glossata</taxon>
        <taxon>Ditrysia</taxon>
        <taxon>Noctuoidea</taxon>
        <taxon>Erebidae</taxon>
        <taxon>Arctiinae</taxon>
        <taxon>Arctia</taxon>
    </lineage>
</organism>
<feature type="compositionally biased region" description="Basic residues" evidence="1">
    <location>
        <begin position="603"/>
        <end position="641"/>
    </location>
</feature>